<accession>A0ACB9A019</accession>
<comment type="caution">
    <text evidence="1">The sequence shown here is derived from an EMBL/GenBank/DDBJ whole genome shotgun (WGS) entry which is preliminary data.</text>
</comment>
<reference evidence="1 2" key="2">
    <citation type="journal article" date="2022" name="Mol. Ecol. Resour.">
        <title>The genomes of chicory, endive, great burdock and yacon provide insights into Asteraceae paleo-polyploidization history and plant inulin production.</title>
        <authorList>
            <person name="Fan W."/>
            <person name="Wang S."/>
            <person name="Wang H."/>
            <person name="Wang A."/>
            <person name="Jiang F."/>
            <person name="Liu H."/>
            <person name="Zhao H."/>
            <person name="Xu D."/>
            <person name="Zhang Y."/>
        </authorList>
    </citation>
    <scope>NUCLEOTIDE SEQUENCE [LARGE SCALE GENOMIC DNA]</scope>
    <source>
        <strain evidence="2">cv. Niubang</strain>
    </source>
</reference>
<dbReference type="Proteomes" id="UP001055879">
    <property type="component" value="Linkage Group LG09"/>
</dbReference>
<sequence>MGFWDVIYSVGDKLIGITPDLSTAKRAAQNYTSSAVNKIDQAVRVDGIQKLPHYLPDDETRAQIGLFTTTLAKHTGNYVVCEGFKHIPGATVAVKLVSDTMLEMKRENHKDGAKVTEAKMDRSEEDLKKSTSQPEISSQNNKSSSPDSHAKDGDGAGGGSRKNSEPEHKIISKI</sequence>
<dbReference type="EMBL" id="CM042055">
    <property type="protein sequence ID" value="KAI3702896.1"/>
    <property type="molecule type" value="Genomic_DNA"/>
</dbReference>
<proteinExistence type="predicted"/>
<gene>
    <name evidence="1" type="ORF">L6452_28649</name>
</gene>
<protein>
    <submittedName>
        <fullName evidence="1">Uncharacterized protein</fullName>
    </submittedName>
</protein>
<reference evidence="2" key="1">
    <citation type="journal article" date="2022" name="Mol. Ecol. Resour.">
        <title>The genomes of chicory, endive, great burdock and yacon provide insights into Asteraceae palaeo-polyploidization history and plant inulin production.</title>
        <authorList>
            <person name="Fan W."/>
            <person name="Wang S."/>
            <person name="Wang H."/>
            <person name="Wang A."/>
            <person name="Jiang F."/>
            <person name="Liu H."/>
            <person name="Zhao H."/>
            <person name="Xu D."/>
            <person name="Zhang Y."/>
        </authorList>
    </citation>
    <scope>NUCLEOTIDE SEQUENCE [LARGE SCALE GENOMIC DNA]</scope>
    <source>
        <strain evidence="2">cv. Niubang</strain>
    </source>
</reference>
<organism evidence="1 2">
    <name type="scientific">Arctium lappa</name>
    <name type="common">Greater burdock</name>
    <name type="synonym">Lappa major</name>
    <dbReference type="NCBI Taxonomy" id="4217"/>
    <lineage>
        <taxon>Eukaryota</taxon>
        <taxon>Viridiplantae</taxon>
        <taxon>Streptophyta</taxon>
        <taxon>Embryophyta</taxon>
        <taxon>Tracheophyta</taxon>
        <taxon>Spermatophyta</taxon>
        <taxon>Magnoliopsida</taxon>
        <taxon>eudicotyledons</taxon>
        <taxon>Gunneridae</taxon>
        <taxon>Pentapetalae</taxon>
        <taxon>asterids</taxon>
        <taxon>campanulids</taxon>
        <taxon>Asterales</taxon>
        <taxon>Asteraceae</taxon>
        <taxon>Carduoideae</taxon>
        <taxon>Cardueae</taxon>
        <taxon>Arctiinae</taxon>
        <taxon>Arctium</taxon>
    </lineage>
</organism>
<evidence type="ECO:0000313" key="1">
    <source>
        <dbReference type="EMBL" id="KAI3702896.1"/>
    </source>
</evidence>
<evidence type="ECO:0000313" key="2">
    <source>
        <dbReference type="Proteomes" id="UP001055879"/>
    </source>
</evidence>
<name>A0ACB9A019_ARCLA</name>
<keyword evidence="2" id="KW-1185">Reference proteome</keyword>